<evidence type="ECO:0000313" key="3">
    <source>
        <dbReference type="Proteomes" id="UP000009138"/>
    </source>
</evidence>
<dbReference type="GeneID" id="93618293"/>
<dbReference type="VEuPathDB" id="FungiDB:RO3G_11328"/>
<accession>I1CDT7</accession>
<dbReference type="EMBL" id="CH476740">
    <property type="protein sequence ID" value="EIE86617.1"/>
    <property type="molecule type" value="Genomic_DNA"/>
</dbReference>
<gene>
    <name evidence="2" type="ORF">RO3G_11328</name>
</gene>
<proteinExistence type="predicted"/>
<evidence type="ECO:0000256" key="1">
    <source>
        <dbReference type="SAM" id="MobiDB-lite"/>
    </source>
</evidence>
<dbReference type="AlphaFoldDB" id="I1CDT7"/>
<dbReference type="Proteomes" id="UP000009138">
    <property type="component" value="Unassembled WGS sequence"/>
</dbReference>
<evidence type="ECO:0000313" key="2">
    <source>
        <dbReference type="EMBL" id="EIE86617.1"/>
    </source>
</evidence>
<dbReference type="RefSeq" id="XP_067522013.1">
    <property type="nucleotide sequence ID" value="XM_067665912.1"/>
</dbReference>
<reference evidence="2 3" key="1">
    <citation type="journal article" date="2009" name="PLoS Genet.">
        <title>Genomic analysis of the basal lineage fungus Rhizopus oryzae reveals a whole-genome duplication.</title>
        <authorList>
            <person name="Ma L.-J."/>
            <person name="Ibrahim A.S."/>
            <person name="Skory C."/>
            <person name="Grabherr M.G."/>
            <person name="Burger G."/>
            <person name="Butler M."/>
            <person name="Elias M."/>
            <person name="Idnurm A."/>
            <person name="Lang B.F."/>
            <person name="Sone T."/>
            <person name="Abe A."/>
            <person name="Calvo S.E."/>
            <person name="Corrochano L.M."/>
            <person name="Engels R."/>
            <person name="Fu J."/>
            <person name="Hansberg W."/>
            <person name="Kim J.-M."/>
            <person name="Kodira C.D."/>
            <person name="Koehrsen M.J."/>
            <person name="Liu B."/>
            <person name="Miranda-Saavedra D."/>
            <person name="O'Leary S."/>
            <person name="Ortiz-Castellanos L."/>
            <person name="Poulter R."/>
            <person name="Rodriguez-Romero J."/>
            <person name="Ruiz-Herrera J."/>
            <person name="Shen Y.-Q."/>
            <person name="Zeng Q."/>
            <person name="Galagan J."/>
            <person name="Birren B.W."/>
            <person name="Cuomo C.A."/>
            <person name="Wickes B.L."/>
        </authorList>
    </citation>
    <scope>NUCLEOTIDE SEQUENCE [LARGE SCALE GENOMIC DNA]</scope>
    <source>
        <strain evidence="3">RA 99-880 / ATCC MYA-4621 / FGSC 9543 / NRRL 43880</strain>
    </source>
</reference>
<protein>
    <submittedName>
        <fullName evidence="2">Uncharacterized protein</fullName>
    </submittedName>
</protein>
<organism evidence="2 3">
    <name type="scientific">Rhizopus delemar (strain RA 99-880 / ATCC MYA-4621 / FGSC 9543 / NRRL 43880)</name>
    <name type="common">Mucormycosis agent</name>
    <name type="synonym">Rhizopus arrhizus var. delemar</name>
    <dbReference type="NCBI Taxonomy" id="246409"/>
    <lineage>
        <taxon>Eukaryota</taxon>
        <taxon>Fungi</taxon>
        <taxon>Fungi incertae sedis</taxon>
        <taxon>Mucoromycota</taxon>
        <taxon>Mucoromycotina</taxon>
        <taxon>Mucoromycetes</taxon>
        <taxon>Mucorales</taxon>
        <taxon>Mucorineae</taxon>
        <taxon>Rhizopodaceae</taxon>
        <taxon>Rhizopus</taxon>
    </lineage>
</organism>
<feature type="region of interest" description="Disordered" evidence="1">
    <location>
        <begin position="1"/>
        <end position="41"/>
    </location>
</feature>
<sequence>MLLNRSCPTLDPDRGTQQLSAEARQKDQEGDQQQTARGPWLNVIPSDTMRCYDPKKGLTSTAAPRGPWFTEKKWMIQHDQVEFEDNDGHGAE</sequence>
<name>I1CDT7_RHIO9</name>
<dbReference type="InParanoid" id="I1CDT7"/>
<keyword evidence="3" id="KW-1185">Reference proteome</keyword>